<dbReference type="EMBL" id="JARBDR010000107">
    <property type="protein sequence ID" value="KAJ8321306.1"/>
    <property type="molecule type" value="Genomic_DNA"/>
</dbReference>
<dbReference type="InterPro" id="IPR000315">
    <property type="entry name" value="Znf_B-box"/>
</dbReference>
<keyword evidence="1" id="KW-0479">Metal-binding</keyword>
<evidence type="ECO:0000259" key="2">
    <source>
        <dbReference type="PROSITE" id="PS50119"/>
    </source>
</evidence>
<accession>A0ABQ9FVP8</accession>
<dbReference type="PANTHER" id="PTHR25462:SF296">
    <property type="entry name" value="MEIOTIC P26, ISOFORM F"/>
    <property type="match status" value="1"/>
</dbReference>
<dbReference type="InterPro" id="IPR047153">
    <property type="entry name" value="TRIM45/56/19-like"/>
</dbReference>
<dbReference type="InterPro" id="IPR011042">
    <property type="entry name" value="6-blade_b-propeller_TolB-like"/>
</dbReference>
<dbReference type="CDD" id="cd19756">
    <property type="entry name" value="Bbox2"/>
    <property type="match status" value="1"/>
</dbReference>
<dbReference type="Pfam" id="PF00643">
    <property type="entry name" value="zf-B_box"/>
    <property type="match status" value="1"/>
</dbReference>
<dbReference type="Proteomes" id="UP001217089">
    <property type="component" value="Unassembled WGS sequence"/>
</dbReference>
<comment type="caution">
    <text evidence="3">The sequence shown here is derived from an EMBL/GenBank/DDBJ whole genome shotgun (WGS) entry which is preliminary data.</text>
</comment>
<dbReference type="SMART" id="SM00336">
    <property type="entry name" value="BBOX"/>
    <property type="match status" value="2"/>
</dbReference>
<evidence type="ECO:0000313" key="4">
    <source>
        <dbReference type="Proteomes" id="UP001217089"/>
    </source>
</evidence>
<organism evidence="3 4">
    <name type="scientific">Tegillarca granosa</name>
    <name type="common">Malaysian cockle</name>
    <name type="synonym">Anadara granosa</name>
    <dbReference type="NCBI Taxonomy" id="220873"/>
    <lineage>
        <taxon>Eukaryota</taxon>
        <taxon>Metazoa</taxon>
        <taxon>Spiralia</taxon>
        <taxon>Lophotrochozoa</taxon>
        <taxon>Mollusca</taxon>
        <taxon>Bivalvia</taxon>
        <taxon>Autobranchia</taxon>
        <taxon>Pteriomorphia</taxon>
        <taxon>Arcoida</taxon>
        <taxon>Arcoidea</taxon>
        <taxon>Arcidae</taxon>
        <taxon>Tegillarca</taxon>
    </lineage>
</organism>
<keyword evidence="4" id="KW-1185">Reference proteome</keyword>
<feature type="domain" description="B box-type" evidence="2">
    <location>
        <begin position="74"/>
        <end position="115"/>
    </location>
</feature>
<evidence type="ECO:0000256" key="1">
    <source>
        <dbReference type="PROSITE-ProRule" id="PRU00024"/>
    </source>
</evidence>
<proteinExistence type="predicted"/>
<dbReference type="CDD" id="cd19757">
    <property type="entry name" value="Bbox1"/>
    <property type="match status" value="1"/>
</dbReference>
<dbReference type="PROSITE" id="PS50119">
    <property type="entry name" value="ZF_BBOX"/>
    <property type="match status" value="1"/>
</dbReference>
<keyword evidence="1" id="KW-0862">Zinc</keyword>
<gene>
    <name evidence="3" type="ORF">KUTeg_001164</name>
</gene>
<protein>
    <recommendedName>
        <fullName evidence="2">B box-type domain-containing protein</fullName>
    </recommendedName>
</protein>
<dbReference type="Gene3D" id="4.10.830.40">
    <property type="match status" value="1"/>
</dbReference>
<dbReference type="PANTHER" id="PTHR25462">
    <property type="entry name" value="BONUS, ISOFORM C-RELATED"/>
    <property type="match status" value="1"/>
</dbReference>
<dbReference type="SUPFAM" id="SSF63829">
    <property type="entry name" value="Calcium-dependent phosphotriesterase"/>
    <property type="match status" value="1"/>
</dbReference>
<name>A0ABQ9FVP8_TEGGR</name>
<dbReference type="SUPFAM" id="SSF57845">
    <property type="entry name" value="B-box zinc-binding domain"/>
    <property type="match status" value="1"/>
</dbReference>
<sequence length="551" mass="63452">MAEGGGYRQVHLREAEKPVCDMCKAQSDIQLSKCLDCDMYICEPCITLSHKTIPLLKNHTIISRVEREPNKILNTSKMCSSHPNEVIIYHCSTCNDLICSECVIETHKKHEFTKIKAFAQKKRKSLKVHINTANNKMIPKMTQDIDELKEQRKIKHKYMEDNLNKFQNQIKKIISEMEKVGKEFEAEYIKHYQKDEDKMEAKETKLTKDISEIQTMIRDFDTIYQTGSDIEVIRAEQVMTEKLKLLKADNPTNMDTQEDLPIFIEGKIDNKIIKTMFGYLHSNLNQFTYKSEQVQSICPLIDNTAFISYLGLFDIDRVTVDGKLQQTIKLDFKVVDFILTCQGDVMAAPVNDPKIYRLTKEGVITDTFSTGKLLTTGLCETKDGHLIVGLVDKWSFDINKSSRRTVSKITMKGKVLQTYEYNNGSRMFILPRGVSENINGDVCIVNRTSETTGHLIILDNSGQLKLTYNGQQLEKEFLPFYVKCDTVGNVLVNDLINRKVHMLNSQYQFFRFVITENMLSDWPFSLAVDNKTGALWVGDFEGNIYTTRYRE</sequence>
<dbReference type="Gene3D" id="3.30.160.60">
    <property type="entry name" value="Classic Zinc Finger"/>
    <property type="match status" value="1"/>
</dbReference>
<evidence type="ECO:0000313" key="3">
    <source>
        <dbReference type="EMBL" id="KAJ8321306.1"/>
    </source>
</evidence>
<keyword evidence="1" id="KW-0863">Zinc-finger</keyword>
<dbReference type="Gene3D" id="2.120.10.30">
    <property type="entry name" value="TolB, C-terminal domain"/>
    <property type="match status" value="1"/>
</dbReference>
<reference evidence="3 4" key="1">
    <citation type="submission" date="2022-12" db="EMBL/GenBank/DDBJ databases">
        <title>Chromosome-level genome of Tegillarca granosa.</title>
        <authorList>
            <person name="Kim J."/>
        </authorList>
    </citation>
    <scope>NUCLEOTIDE SEQUENCE [LARGE SCALE GENOMIC DNA]</scope>
    <source>
        <strain evidence="3">Teg-2019</strain>
        <tissue evidence="3">Adductor muscle</tissue>
    </source>
</reference>